<dbReference type="Proteomes" id="UP001583172">
    <property type="component" value="Unassembled WGS sequence"/>
</dbReference>
<comment type="caution">
    <text evidence="2">The sequence shown here is derived from an EMBL/GenBank/DDBJ whole genome shotgun (WGS) entry which is preliminary data.</text>
</comment>
<feature type="compositionally biased region" description="Low complexity" evidence="1">
    <location>
        <begin position="11"/>
        <end position="26"/>
    </location>
</feature>
<reference evidence="2 3" key="1">
    <citation type="journal article" date="2024" name="Commun. Biol.">
        <title>Comparative genomic analysis of thermophilic fungi reveals convergent evolutionary adaptations and gene losses.</title>
        <authorList>
            <person name="Steindorff A.S."/>
            <person name="Aguilar-Pontes M.V."/>
            <person name="Robinson A.J."/>
            <person name="Andreopoulos B."/>
            <person name="LaButti K."/>
            <person name="Kuo A."/>
            <person name="Mondo S."/>
            <person name="Riley R."/>
            <person name="Otillar R."/>
            <person name="Haridas S."/>
            <person name="Lipzen A."/>
            <person name="Grimwood J."/>
            <person name="Schmutz J."/>
            <person name="Clum A."/>
            <person name="Reid I.D."/>
            <person name="Moisan M.C."/>
            <person name="Butler G."/>
            <person name="Nguyen T.T.M."/>
            <person name="Dewar K."/>
            <person name="Conant G."/>
            <person name="Drula E."/>
            <person name="Henrissat B."/>
            <person name="Hansel C."/>
            <person name="Singer S."/>
            <person name="Hutchinson M.I."/>
            <person name="de Vries R.P."/>
            <person name="Natvig D.O."/>
            <person name="Powell A.J."/>
            <person name="Tsang A."/>
            <person name="Grigoriev I.V."/>
        </authorList>
    </citation>
    <scope>NUCLEOTIDE SEQUENCE [LARGE SCALE GENOMIC DNA]</scope>
    <source>
        <strain evidence="2 3">CBS 620.91</strain>
    </source>
</reference>
<evidence type="ECO:0000313" key="3">
    <source>
        <dbReference type="Proteomes" id="UP001583172"/>
    </source>
</evidence>
<gene>
    <name evidence="2" type="ORF">VTJ49DRAFT_3067</name>
</gene>
<name>A0ABR3VMJ6_HUMIN</name>
<feature type="region of interest" description="Disordered" evidence="1">
    <location>
        <begin position="1"/>
        <end position="46"/>
    </location>
</feature>
<dbReference type="PANTHER" id="PTHR42044">
    <property type="entry name" value="DUF676 DOMAIN-CONTAINING PROTEIN-RELATED"/>
    <property type="match status" value="1"/>
</dbReference>
<accession>A0ABR3VMJ6</accession>
<dbReference type="EMBL" id="JAZGSY010000024">
    <property type="protein sequence ID" value="KAL1843120.1"/>
    <property type="molecule type" value="Genomic_DNA"/>
</dbReference>
<evidence type="ECO:0000256" key="1">
    <source>
        <dbReference type="SAM" id="MobiDB-lite"/>
    </source>
</evidence>
<protein>
    <submittedName>
        <fullName evidence="2">Uncharacterized protein</fullName>
    </submittedName>
</protein>
<evidence type="ECO:0000313" key="2">
    <source>
        <dbReference type="EMBL" id="KAL1843120.1"/>
    </source>
</evidence>
<sequence>MPRLRTPSPPLQTNLSTPLSTSSASTNHHHQSNGYQTKMMPSSMPMSSSSAQMARVTYIPPLRDGACGTTPRSQRPMGMVMREEMMHTMKLVHKLAWDMGMRMGGMAMSQSWADRGNLAMRVMLACLEACMLVAAVPLWLVLPGGMFAAWMGVCGISRHCHTVTLPALSRIFNRRIMCICQRTYGMPLDILALCLQRCGLGMVSPGSRARRNLYLQMRCALLDDSVRRCVVLCHNNGAVAAAQAVAQLCADLPRDKLSKLEVYTFGAAASEFVVPLLDTEDMMREDMDRHPDEGREDCDPRDVHVEHFAMTNDPFAQIGVLHSVRQDMEGRFCGSVFVINEDARCATCSSASNKTKSCSGLMMEDYLMALFPDQMMVMSMGLKPTTKANMMPNGIGCMTGSNQCSCGSTLDAVMTIDRDCAEKREIAAIGSYHAASQAKKGASTCSSPRGKDGKRLSWTGLAAAAAAGMVSSSSNGMTAGMAALEMARSACRNCEGRTARQVSWLSKYLGVEGKVNGRN</sequence>
<keyword evidence="3" id="KW-1185">Reference proteome</keyword>
<proteinExistence type="predicted"/>
<organism evidence="2 3">
    <name type="scientific">Humicola insolens</name>
    <name type="common">Soft-rot fungus</name>
    <dbReference type="NCBI Taxonomy" id="85995"/>
    <lineage>
        <taxon>Eukaryota</taxon>
        <taxon>Fungi</taxon>
        <taxon>Dikarya</taxon>
        <taxon>Ascomycota</taxon>
        <taxon>Pezizomycotina</taxon>
        <taxon>Sordariomycetes</taxon>
        <taxon>Sordariomycetidae</taxon>
        <taxon>Sordariales</taxon>
        <taxon>Chaetomiaceae</taxon>
        <taxon>Mycothermus</taxon>
    </lineage>
</organism>
<dbReference type="PANTHER" id="PTHR42044:SF2">
    <property type="entry name" value="DUF676 DOMAIN-CONTAINING PROTEIN"/>
    <property type="match status" value="1"/>
</dbReference>